<dbReference type="Gene3D" id="3.30.1330.230">
    <property type="match status" value="1"/>
</dbReference>
<dbReference type="PANTHER" id="PTHR37809">
    <property type="entry name" value="RIBOSOMAL PROTEIN S12 METHYLTHIOTRANSFERASE ACCESSORY FACTOR YCAO"/>
    <property type="match status" value="1"/>
</dbReference>
<dbReference type="NCBIfam" id="TIGR00702">
    <property type="entry name" value="YcaO-type kinase domain"/>
    <property type="match status" value="1"/>
</dbReference>
<reference evidence="3" key="1">
    <citation type="submission" date="2019-07" db="EMBL/GenBank/DDBJ databases">
        <title>Chitinimonas sp. nov., isolated from Ny-Alesund, arctica soil.</title>
        <authorList>
            <person name="Xu Q."/>
            <person name="Peng F."/>
        </authorList>
    </citation>
    <scope>NUCLEOTIDE SEQUENCE [LARGE SCALE GENOMIC DNA]</scope>
    <source>
        <strain evidence="3">R3-44</strain>
    </source>
</reference>
<dbReference type="NCBIfam" id="NF040716">
    <property type="entry name" value="YcaO_for_S12"/>
    <property type="match status" value="1"/>
</dbReference>
<dbReference type="PROSITE" id="PS51664">
    <property type="entry name" value="YCAO"/>
    <property type="match status" value="1"/>
</dbReference>
<gene>
    <name evidence="2" type="ORF">FNU76_17220</name>
</gene>
<dbReference type="InterPro" id="IPR015946">
    <property type="entry name" value="KH_dom-like_a/b"/>
</dbReference>
<accession>A0A516SIG7</accession>
<feature type="domain" description="YcaO" evidence="1">
    <location>
        <begin position="206"/>
        <end position="573"/>
    </location>
</feature>
<dbReference type="Gene3D" id="3.30.300.20">
    <property type="match status" value="1"/>
</dbReference>
<dbReference type="InterPro" id="IPR003776">
    <property type="entry name" value="YcaO-like_dom"/>
</dbReference>
<dbReference type="KEGG" id="cari:FNU76_17220"/>
<organism evidence="2 3">
    <name type="scientific">Chitinimonas arctica</name>
    <dbReference type="NCBI Taxonomy" id="2594795"/>
    <lineage>
        <taxon>Bacteria</taxon>
        <taxon>Pseudomonadati</taxon>
        <taxon>Pseudomonadota</taxon>
        <taxon>Betaproteobacteria</taxon>
        <taxon>Neisseriales</taxon>
        <taxon>Chitinibacteraceae</taxon>
        <taxon>Chitinimonas</taxon>
    </lineage>
</organism>
<dbReference type="InterPro" id="IPR036102">
    <property type="entry name" value="OsmC/Ohrsf"/>
</dbReference>
<dbReference type="InterPro" id="IPR041080">
    <property type="entry name" value="YcaO_C"/>
</dbReference>
<sequence length="734" mass="81603">MEIKVNFLDKLRLEAKFDDFTVVADQPIRYKGDGSAPGPFDYFLASSALCAAYFVKLYCDTRSIPTENIRLSQNNIVDPENRYQQIFKIQVELPADISAKDREGILRSIDRCTVKKVVQAGPEFVIEEVDNLDADAQALLTLNPDADARTYIAGKDLPLEQTIANMSGILAGLGIKIEIASWRNIVPNVWSLHIRDAHSPMCFTNGKGSTKESALASALGEYIERISNNHFYAGAYWGEDIANAAFVHYPTERWFKPGPKDALPAEILDEYCREIYNPDGELLGSHLYDTNSGNVERGICSLPYVRQSDGEVVYFPSNLIENLFVSNGMSAGNTLAEAQVQCLSEIFERAVKREILEGEIALPDVPQEVLAKYPGILAGIQGLEEQGFPVLVKDASLGGVYPLMCVTLMNPRTGGVFASFGAHPSFEVALERSLTELLQGRSFEGLNDLPRPTFESNAVTEPNNFVEHFIDSSGIVSWRFFSAKADFDFVEWDFSGQGENSNAEEAATLFGILQDLGKESYMAVYEQLGAIACRILVPGYSEVYPVEDLVWDNTNKALLFRADILNLHRLDDASLAALLDRLENNELDEYADIATLIGIEFDENTDWGQLTVLELKLLINLALQQFEVAQELVGAFLQYNDNTVERGLFYQALNVVLEVLLDDELELDDYVVNFRRMFGNPRMDAALGSVDGSVRFFGLTPTSMKLEGLERHERLIDSYKKLHVARGRGAALSG</sequence>
<dbReference type="Proteomes" id="UP000317550">
    <property type="component" value="Chromosome"/>
</dbReference>
<name>A0A516SIG7_9NEIS</name>
<evidence type="ECO:0000259" key="1">
    <source>
        <dbReference type="PROSITE" id="PS51664"/>
    </source>
</evidence>
<dbReference type="OrthoDB" id="2379922at2"/>
<dbReference type="SUPFAM" id="SSF82784">
    <property type="entry name" value="OsmC-like"/>
    <property type="match status" value="1"/>
</dbReference>
<keyword evidence="3" id="KW-1185">Reference proteome</keyword>
<dbReference type="InterPro" id="IPR019938">
    <property type="entry name" value="YcaO_dom_prot"/>
</dbReference>
<dbReference type="EMBL" id="CP041730">
    <property type="protein sequence ID" value="QDQ27945.1"/>
    <property type="molecule type" value="Genomic_DNA"/>
</dbReference>
<dbReference type="AlphaFoldDB" id="A0A516SIG7"/>
<evidence type="ECO:0000313" key="3">
    <source>
        <dbReference type="Proteomes" id="UP000317550"/>
    </source>
</evidence>
<dbReference type="PANTHER" id="PTHR37809:SF1">
    <property type="entry name" value="RIBOSOMAL PROTEIN S12 METHYLTHIOTRANSFERASE ACCESSORY FACTOR YCAO"/>
    <property type="match status" value="1"/>
</dbReference>
<dbReference type="InterPro" id="IPR003718">
    <property type="entry name" value="OsmC/Ohr_fam"/>
</dbReference>
<dbReference type="RefSeq" id="WP_144279332.1">
    <property type="nucleotide sequence ID" value="NZ_CP041730.1"/>
</dbReference>
<dbReference type="Pfam" id="PF02624">
    <property type="entry name" value="YcaO"/>
    <property type="match status" value="1"/>
</dbReference>
<dbReference type="Pfam" id="PF18381">
    <property type="entry name" value="YcaO_C"/>
    <property type="match status" value="1"/>
</dbReference>
<protein>
    <submittedName>
        <fullName evidence="2">OsmC domain/YcaO domain-containing protein</fullName>
    </submittedName>
</protein>
<dbReference type="Pfam" id="PF02566">
    <property type="entry name" value="OsmC"/>
    <property type="match status" value="1"/>
</dbReference>
<evidence type="ECO:0000313" key="2">
    <source>
        <dbReference type="EMBL" id="QDQ27945.1"/>
    </source>
</evidence>
<proteinExistence type="predicted"/>
<dbReference type="NCBIfam" id="TIGR03549">
    <property type="entry name" value="OsmC domain/YcaO domain-containing protein"/>
    <property type="match status" value="1"/>
</dbReference>